<feature type="compositionally biased region" description="Basic and acidic residues" evidence="9">
    <location>
        <begin position="250"/>
        <end position="260"/>
    </location>
</feature>
<evidence type="ECO:0000313" key="12">
    <source>
        <dbReference type="EMBL" id="PRP87878.1"/>
    </source>
</evidence>
<dbReference type="SUPFAM" id="SSF49599">
    <property type="entry name" value="TRAF domain-like"/>
    <property type="match status" value="2"/>
</dbReference>
<evidence type="ECO:0000256" key="7">
    <source>
        <dbReference type="ARBA" id="ARBA00022833"/>
    </source>
</evidence>
<comment type="caution">
    <text evidence="12">The sequence shown here is derived from an EMBL/GenBank/DDBJ whole genome shotgun (WGS) entry which is preliminary data.</text>
</comment>
<feature type="region of interest" description="Disordered" evidence="9">
    <location>
        <begin position="250"/>
        <end position="281"/>
    </location>
</feature>
<dbReference type="GO" id="GO:0005737">
    <property type="term" value="C:cytoplasm"/>
    <property type="evidence" value="ECO:0007669"/>
    <property type="project" value="UniProtKB-SubCell"/>
</dbReference>
<evidence type="ECO:0000256" key="6">
    <source>
        <dbReference type="ARBA" id="ARBA00022771"/>
    </source>
</evidence>
<dbReference type="SUPFAM" id="SSF47031">
    <property type="entry name" value="Second domain of FERM"/>
    <property type="match status" value="1"/>
</dbReference>
<dbReference type="Pfam" id="PF00373">
    <property type="entry name" value="FERM_M"/>
    <property type="match status" value="1"/>
</dbReference>
<keyword evidence="13" id="KW-1185">Reference proteome</keyword>
<dbReference type="InterPro" id="IPR019748">
    <property type="entry name" value="FERM_central"/>
</dbReference>
<comment type="subcellular location">
    <subcellularLocation>
        <location evidence="2">Cytoplasm</location>
    </subcellularLocation>
</comment>
<dbReference type="AlphaFoldDB" id="A0A2P6NVK1"/>
<evidence type="ECO:0000259" key="11">
    <source>
        <dbReference type="PROSITE" id="PS51205"/>
    </source>
</evidence>
<dbReference type="SUPFAM" id="SSF50729">
    <property type="entry name" value="PH domain-like"/>
    <property type="match status" value="1"/>
</dbReference>
<dbReference type="OrthoDB" id="10264848at2759"/>
<dbReference type="InterPro" id="IPR013083">
    <property type="entry name" value="Znf_RING/FYVE/PHD"/>
</dbReference>
<dbReference type="InterPro" id="IPR003123">
    <property type="entry name" value="VPS9"/>
</dbReference>
<organism evidence="12 13">
    <name type="scientific">Planoprotostelium fungivorum</name>
    <dbReference type="NCBI Taxonomy" id="1890364"/>
    <lineage>
        <taxon>Eukaryota</taxon>
        <taxon>Amoebozoa</taxon>
        <taxon>Evosea</taxon>
        <taxon>Variosea</taxon>
        <taxon>Cavosteliida</taxon>
        <taxon>Cavosteliaceae</taxon>
        <taxon>Planoprotostelium</taxon>
    </lineage>
</organism>
<feature type="region of interest" description="Disordered" evidence="9">
    <location>
        <begin position="621"/>
        <end position="654"/>
    </location>
</feature>
<name>A0A2P6NVK1_9EUKA</name>
<sequence length="1278" mass="144506">MSMIRSFFSGKKDEDAQARLLRSQSLSFLNRKRESGIGLPSRTSVVEESEEPVLNENIGLPGMDEFVRRKTDPRPMLPDIPSIADALAASKEVQESPRIESPHGSILRLSSGSSRKRGSSSHNTKGHTLLLRCYEEIKNAGPLVHGEINSESLLCPYCDKLMEDPVVLPVCGHSSCRDCLLNAMTDPAEWGDSKRVASRSSSSSSGYWLGRKVRQKGKRATGLLPIDNVTTAPDPLLTQKEESIDAIGEKGLDIPSRGRADSATPTPSPSASFDNSTSKSILDRFRDRAPTRTRDCACKVCGLPWGDSVTVENIDQLLSTTLAEAVGSQEVECRFNQQLWKNLMLEQSQQNPAALMAALTDGKESNNPTTSDTALMNSPRLKESDFCREVILLSELSSHEMDCPYAPEMCKTRDTERRDEFCHKIVPRCQIEQHRQKECPYRAVRCTNENCRRSVSFHHIEEHLENCDFKMVVCPNGCGRMIASISLENHIHQECVIACDWDMFQHHLQQNPDALGTKEFAEVLVKKIKYQNDKMCNMIGEIQKYERRKDPDDELDGSFNGPYYPLLMESKYRNLDQDFILKFHAQGGRDNRPHLIHIFGLDSHPIGKSFVEMCDQVNPDISQKSHGKSQVSSMSTNRTKQIQSSIANRSSKTDQQAHLSSSLSSISLTIEDVSIIAHVLWSKTGTVCRSMVTTWPIYRDREHMRDLVYNLAIDRIYNDLINMYRIKYSYEDKAFSNKCKDMTGVTPAYLGIARELCLVIEDNTPINSRSSSEKDTHSSVQYIFSMGAISLLKNLPDFTTVTEKMDCLVATVQMICNSVKNYMSSTGLSKEYSTKEVVVAADDLLPMLCYVALHCHLSCLYSELKFINDFCAVDDKLLSGQEGYCISMLEGAMEHIMTMAPPPMESMERTIRNRPRAPSVDGFMKDMIVTEDVQEEFERACDMSSDDKEMLLSRWSCNLNSLTRKGMLYVTMNALYYVPNSRKELKFKVLWTNVYTVRKAKFAIVDNALEVLIKQPAIDDKEPNFIVHKFNGLDNRNSAFSHLFRAHQTAQLSSASPTSDIMIYDESIDCFDPLSDVDFGKMREGYLNEKFTVRTAEDAALFAALLAHITYGDYNPRNQRENFFKSNRKLVPTAWKDEIEEKFAFQQWQNMSGLSDTICKLYFIQRGREIARKMMLAYGLHIFFVSQCIQTDGKKFSPVILGITTEAILIMPSDTLEVTRELPIRSVQSYSFLNHIFSVDFGGDTILHFSTNQGDIIVGIIEEMLETETPTEGEEEEP</sequence>
<dbReference type="InterPro" id="IPR037191">
    <property type="entry name" value="VPS9_dom_sf"/>
</dbReference>
<feature type="region of interest" description="Disordered" evidence="9">
    <location>
        <begin position="91"/>
        <end position="124"/>
    </location>
</feature>
<dbReference type="SUPFAM" id="SSF109993">
    <property type="entry name" value="VPS9 domain"/>
    <property type="match status" value="1"/>
</dbReference>
<dbReference type="Gene3D" id="1.20.80.10">
    <property type="match status" value="1"/>
</dbReference>
<evidence type="ECO:0000259" key="10">
    <source>
        <dbReference type="PROSITE" id="PS50145"/>
    </source>
</evidence>
<keyword evidence="5" id="KW-0677">Repeat</keyword>
<dbReference type="PANTHER" id="PTHR10131">
    <property type="entry name" value="TNF RECEPTOR ASSOCIATED FACTOR"/>
    <property type="match status" value="1"/>
</dbReference>
<dbReference type="Gene3D" id="2.30.29.30">
    <property type="entry name" value="Pleckstrin-homology domain (PH domain)/Phosphotyrosine-binding domain (PTB)"/>
    <property type="match status" value="1"/>
</dbReference>
<protein>
    <submittedName>
        <fullName evidence="12">Uncharacterized protein</fullName>
    </submittedName>
</protein>
<dbReference type="SMART" id="SM00184">
    <property type="entry name" value="RING"/>
    <property type="match status" value="1"/>
</dbReference>
<dbReference type="InterPro" id="IPR011993">
    <property type="entry name" value="PH-like_dom_sf"/>
</dbReference>
<gene>
    <name evidence="12" type="ORF">PROFUN_02615</name>
</gene>
<dbReference type="GO" id="GO:0008270">
    <property type="term" value="F:zinc ion binding"/>
    <property type="evidence" value="ECO:0007669"/>
    <property type="project" value="UniProtKB-KW"/>
</dbReference>
<evidence type="ECO:0000256" key="3">
    <source>
        <dbReference type="ARBA" id="ARBA00022490"/>
    </source>
</evidence>
<comment type="function">
    <text evidence="1">Probable adapter protein and signal transducer that links members of the tumor necrosis factor receptor family to different signaling pathways by association with the receptor cytoplasmic domain and kinases.</text>
</comment>
<proteinExistence type="predicted"/>
<evidence type="ECO:0000313" key="13">
    <source>
        <dbReference type="Proteomes" id="UP000241769"/>
    </source>
</evidence>
<evidence type="ECO:0000256" key="2">
    <source>
        <dbReference type="ARBA" id="ARBA00004496"/>
    </source>
</evidence>
<dbReference type="PANTHER" id="PTHR10131:SF94">
    <property type="entry name" value="TNF RECEPTOR-ASSOCIATED FACTOR 4"/>
    <property type="match status" value="1"/>
</dbReference>
<dbReference type="Pfam" id="PF13445">
    <property type="entry name" value="zf-RING_UBOX"/>
    <property type="match status" value="1"/>
</dbReference>
<dbReference type="EMBL" id="MDYQ01000016">
    <property type="protein sequence ID" value="PRP87878.1"/>
    <property type="molecule type" value="Genomic_DNA"/>
</dbReference>
<dbReference type="Proteomes" id="UP000241769">
    <property type="component" value="Unassembled WGS sequence"/>
</dbReference>
<dbReference type="InterPro" id="IPR014352">
    <property type="entry name" value="FERM/acyl-CoA-bd_prot_sf"/>
</dbReference>
<keyword evidence="7 8" id="KW-0862">Zinc</keyword>
<dbReference type="STRING" id="1890364.A0A2P6NVK1"/>
<dbReference type="SMART" id="SM00167">
    <property type="entry name" value="VPS9"/>
    <property type="match status" value="1"/>
</dbReference>
<dbReference type="InterPro" id="IPR001841">
    <property type="entry name" value="Znf_RING"/>
</dbReference>
<keyword evidence="3" id="KW-0963">Cytoplasm</keyword>
<evidence type="ECO:0000256" key="8">
    <source>
        <dbReference type="PROSITE-ProRule" id="PRU00207"/>
    </source>
</evidence>
<feature type="compositionally biased region" description="Basic and acidic residues" evidence="9">
    <location>
        <begin position="92"/>
        <end position="101"/>
    </location>
</feature>
<dbReference type="InParanoid" id="A0A2P6NVK1"/>
<dbReference type="PROSITE" id="PS50145">
    <property type="entry name" value="ZF_TRAF"/>
    <property type="match status" value="1"/>
</dbReference>
<keyword evidence="6 8" id="KW-0863">Zinc-finger</keyword>
<dbReference type="Gene3D" id="1.20.1050.80">
    <property type="entry name" value="VPS9 domain"/>
    <property type="match status" value="1"/>
</dbReference>
<feature type="domain" description="VPS9" evidence="11">
    <location>
        <begin position="729"/>
        <end position="905"/>
    </location>
</feature>
<dbReference type="PROSITE" id="PS51205">
    <property type="entry name" value="VPS9"/>
    <property type="match status" value="1"/>
</dbReference>
<dbReference type="Gene3D" id="3.30.40.10">
    <property type="entry name" value="Zinc/RING finger domain, C3HC4 (zinc finger)"/>
    <property type="match status" value="3"/>
</dbReference>
<dbReference type="InterPro" id="IPR035963">
    <property type="entry name" value="FERM_2"/>
</dbReference>
<evidence type="ECO:0000256" key="1">
    <source>
        <dbReference type="ARBA" id="ARBA00003051"/>
    </source>
</evidence>
<evidence type="ECO:0000256" key="9">
    <source>
        <dbReference type="SAM" id="MobiDB-lite"/>
    </source>
</evidence>
<feature type="compositionally biased region" description="Low complexity" evidence="9">
    <location>
        <begin position="104"/>
        <end position="113"/>
    </location>
</feature>
<evidence type="ECO:0000256" key="4">
    <source>
        <dbReference type="ARBA" id="ARBA00022723"/>
    </source>
</evidence>
<feature type="compositionally biased region" description="Low complexity" evidence="9">
    <location>
        <begin position="262"/>
        <end position="272"/>
    </location>
</feature>
<dbReference type="Pfam" id="PF02204">
    <property type="entry name" value="VPS9"/>
    <property type="match status" value="1"/>
</dbReference>
<accession>A0A2P6NVK1</accession>
<dbReference type="SUPFAM" id="SSF57850">
    <property type="entry name" value="RING/U-box"/>
    <property type="match status" value="1"/>
</dbReference>
<dbReference type="InterPro" id="IPR001293">
    <property type="entry name" value="Znf_TRAF"/>
</dbReference>
<feature type="zinc finger region" description="TRAF-type" evidence="8">
    <location>
        <begin position="434"/>
        <end position="488"/>
    </location>
</feature>
<evidence type="ECO:0000256" key="5">
    <source>
        <dbReference type="ARBA" id="ARBA00022737"/>
    </source>
</evidence>
<feature type="domain" description="TRAF-type" evidence="10">
    <location>
        <begin position="434"/>
        <end position="488"/>
    </location>
</feature>
<dbReference type="InterPro" id="IPR027370">
    <property type="entry name" value="Znf-RING_euk"/>
</dbReference>
<reference evidence="12 13" key="1">
    <citation type="journal article" date="2018" name="Genome Biol. Evol.">
        <title>Multiple Roots of Fruiting Body Formation in Amoebozoa.</title>
        <authorList>
            <person name="Hillmann F."/>
            <person name="Forbes G."/>
            <person name="Novohradska S."/>
            <person name="Ferling I."/>
            <person name="Riege K."/>
            <person name="Groth M."/>
            <person name="Westermann M."/>
            <person name="Marz M."/>
            <person name="Spaller T."/>
            <person name="Winckler T."/>
            <person name="Schaap P."/>
            <person name="Glockner G."/>
        </authorList>
    </citation>
    <scope>NUCLEOTIDE SEQUENCE [LARGE SCALE GENOMIC DNA]</scope>
    <source>
        <strain evidence="12 13">Jena</strain>
    </source>
</reference>
<keyword evidence="4 8" id="KW-0479">Metal-binding</keyword>